<evidence type="ECO:0000313" key="8">
    <source>
        <dbReference type="Proteomes" id="UP001589818"/>
    </source>
</evidence>
<keyword evidence="4 5" id="KW-0472">Membrane</keyword>
<comment type="subcellular location">
    <subcellularLocation>
        <location evidence="5">Cell membrane</location>
        <topology evidence="5">Multi-pass membrane protein</topology>
    </subcellularLocation>
    <subcellularLocation>
        <location evidence="1">Membrane</location>
        <topology evidence="1">Multi-pass membrane protein</topology>
    </subcellularLocation>
</comment>
<evidence type="ECO:0000259" key="6">
    <source>
        <dbReference type="PROSITE" id="PS51012"/>
    </source>
</evidence>
<dbReference type="Proteomes" id="UP001589818">
    <property type="component" value="Unassembled WGS sequence"/>
</dbReference>
<evidence type="ECO:0000313" key="7">
    <source>
        <dbReference type="EMBL" id="MFC0393854.1"/>
    </source>
</evidence>
<keyword evidence="5" id="KW-1003">Cell membrane</keyword>
<feature type="transmembrane region" description="Helical" evidence="5">
    <location>
        <begin position="134"/>
        <end position="156"/>
    </location>
</feature>
<evidence type="ECO:0000256" key="3">
    <source>
        <dbReference type="ARBA" id="ARBA00022989"/>
    </source>
</evidence>
<evidence type="ECO:0000256" key="4">
    <source>
        <dbReference type="ARBA" id="ARBA00023136"/>
    </source>
</evidence>
<feature type="transmembrane region" description="Helical" evidence="5">
    <location>
        <begin position="98"/>
        <end position="122"/>
    </location>
</feature>
<keyword evidence="2 5" id="KW-0812">Transmembrane</keyword>
<protein>
    <recommendedName>
        <fullName evidence="5">Transport permease protein</fullName>
    </recommendedName>
</protein>
<dbReference type="InterPro" id="IPR047817">
    <property type="entry name" value="ABC2_TM_bact-type"/>
</dbReference>
<dbReference type="PANTHER" id="PTHR43229">
    <property type="entry name" value="NODULATION PROTEIN J"/>
    <property type="match status" value="1"/>
</dbReference>
<gene>
    <name evidence="7" type="ORF">ACFFJ8_21095</name>
</gene>
<dbReference type="PRINTS" id="PR00164">
    <property type="entry name" value="ABC2TRNSPORT"/>
</dbReference>
<dbReference type="PROSITE" id="PS51012">
    <property type="entry name" value="ABC_TM2"/>
    <property type="match status" value="1"/>
</dbReference>
<dbReference type="InterPro" id="IPR000412">
    <property type="entry name" value="ABC_2_transport"/>
</dbReference>
<evidence type="ECO:0000256" key="5">
    <source>
        <dbReference type="RuleBase" id="RU361157"/>
    </source>
</evidence>
<feature type="transmembrane region" description="Helical" evidence="5">
    <location>
        <begin position="222"/>
        <end position="244"/>
    </location>
</feature>
<feature type="domain" description="ABC transmembrane type-2" evidence="6">
    <location>
        <begin position="20"/>
        <end position="247"/>
    </location>
</feature>
<feature type="transmembrane region" description="Helical" evidence="5">
    <location>
        <begin position="55"/>
        <end position="77"/>
    </location>
</feature>
<evidence type="ECO:0000256" key="2">
    <source>
        <dbReference type="ARBA" id="ARBA00022692"/>
    </source>
</evidence>
<dbReference type="InterPro" id="IPR051784">
    <property type="entry name" value="Nod_factor_ABC_transporter"/>
</dbReference>
<keyword evidence="3 5" id="KW-1133">Transmembrane helix</keyword>
<accession>A0ABV6JEF6</accession>
<sequence>MNAYLKLISFDLRLYLRDWITIFWVLIYPVLMLLIFGSMFGDQPGSAPGSRYIDYYVPALCVMNVMSVSVFTLNINMITLRESGILRRFRVTPIRKSAVLASHSIQGLLLVLAGAAEVIIVGKLVWDIHITLQAILLLVGCILIGCIGFFSLGFALSGLTSTPGAASGLAMAIFFPMLFLSGISMPLEYLPKIMQAISEWIPMTYYVELAQGVWQGHSMLNYGQGLVVLAIFAIVCVSLALWLFRWENR</sequence>
<dbReference type="EMBL" id="JBHLVF010000034">
    <property type="protein sequence ID" value="MFC0393854.1"/>
    <property type="molecule type" value="Genomic_DNA"/>
</dbReference>
<keyword evidence="8" id="KW-1185">Reference proteome</keyword>
<dbReference type="Pfam" id="PF01061">
    <property type="entry name" value="ABC2_membrane"/>
    <property type="match status" value="1"/>
</dbReference>
<reference evidence="7 8" key="1">
    <citation type="submission" date="2024-09" db="EMBL/GenBank/DDBJ databases">
        <authorList>
            <person name="Sun Q."/>
            <person name="Mori K."/>
        </authorList>
    </citation>
    <scope>NUCLEOTIDE SEQUENCE [LARGE SCALE GENOMIC DNA]</scope>
    <source>
        <strain evidence="7 8">CCM 4839</strain>
    </source>
</reference>
<feature type="transmembrane region" description="Helical" evidence="5">
    <location>
        <begin position="168"/>
        <end position="187"/>
    </location>
</feature>
<dbReference type="RefSeq" id="WP_204820481.1">
    <property type="nucleotide sequence ID" value="NZ_JANHOF010000013.1"/>
</dbReference>
<comment type="caution">
    <text evidence="7">The sequence shown here is derived from an EMBL/GenBank/DDBJ whole genome shotgun (WGS) entry which is preliminary data.</text>
</comment>
<feature type="transmembrane region" description="Helical" evidence="5">
    <location>
        <begin position="21"/>
        <end position="40"/>
    </location>
</feature>
<name>A0ABV6JEF6_9BACL</name>
<organism evidence="7 8">
    <name type="scientific">Paenibacillus mendelii</name>
    <dbReference type="NCBI Taxonomy" id="206163"/>
    <lineage>
        <taxon>Bacteria</taxon>
        <taxon>Bacillati</taxon>
        <taxon>Bacillota</taxon>
        <taxon>Bacilli</taxon>
        <taxon>Bacillales</taxon>
        <taxon>Paenibacillaceae</taxon>
        <taxon>Paenibacillus</taxon>
    </lineage>
</organism>
<keyword evidence="5" id="KW-0813">Transport</keyword>
<evidence type="ECO:0000256" key="1">
    <source>
        <dbReference type="ARBA" id="ARBA00004141"/>
    </source>
</evidence>
<comment type="similarity">
    <text evidence="5">Belongs to the ABC-2 integral membrane protein family.</text>
</comment>
<dbReference type="PIRSF" id="PIRSF006648">
    <property type="entry name" value="DrrB"/>
    <property type="match status" value="1"/>
</dbReference>
<dbReference type="PANTHER" id="PTHR43229:SF2">
    <property type="entry name" value="NODULATION PROTEIN J"/>
    <property type="match status" value="1"/>
</dbReference>
<dbReference type="InterPro" id="IPR013525">
    <property type="entry name" value="ABC2_TM"/>
</dbReference>
<proteinExistence type="inferred from homology"/>